<evidence type="ECO:0000256" key="1">
    <source>
        <dbReference type="ARBA" id="ARBA00022987"/>
    </source>
</evidence>
<keyword evidence="1" id="KW-0304">Gas vesicle</keyword>
<sequence length="264" mass="28621">MNGAVWVYAVVPEPAGDNGTDLLSGDTTGVAGESVRLVAEGGLAAATGSVPLSDFAEEPLKEHLEDLRWLEAAARAHHQVIEELHRATDVVPLQFATVYHDDDAVRAVLAGRAGDFAAAFARTRGRDEWGVKAYVDPGAPAPAAEPEESGGGTPGTAYLLRRKAEQRSREDAYGRAEKRAEQLRAALADTAEQEVAHRPQDQRLAGYEGWMILNDSFLVPRAGAEDFSTCVTACREQFPDVRLEVSGPWPPYSFVGRENREERP</sequence>
<evidence type="ECO:0000313" key="6">
    <source>
        <dbReference type="Proteomes" id="UP000749040"/>
    </source>
</evidence>
<comment type="caution">
    <text evidence="5">The sequence shown here is derived from an EMBL/GenBank/DDBJ whole genome shotgun (WGS) entry which is preliminary data.</text>
</comment>
<dbReference type="PANTHER" id="PTHR36852">
    <property type="entry name" value="PROTEIN GVPL 2"/>
    <property type="match status" value="1"/>
</dbReference>
<proteinExistence type="inferred from homology"/>
<evidence type="ECO:0000256" key="4">
    <source>
        <dbReference type="SAM" id="MobiDB-lite"/>
    </source>
</evidence>
<gene>
    <name evidence="5" type="ORF">ITX44_17270</name>
</gene>
<keyword evidence="6" id="KW-1185">Reference proteome</keyword>
<comment type="similarity">
    <text evidence="3">Belongs to the gas vesicle GvpF/GvpL family.</text>
</comment>
<dbReference type="InterPro" id="IPR009430">
    <property type="entry name" value="GvpL/GvpF"/>
</dbReference>
<accession>A0ABS2TSH0</accession>
<dbReference type="EMBL" id="JADKYB010000008">
    <property type="protein sequence ID" value="MBM9506271.1"/>
    <property type="molecule type" value="Genomic_DNA"/>
</dbReference>
<comment type="subcellular location">
    <subcellularLocation>
        <location evidence="2">Gas vesicle</location>
    </subcellularLocation>
</comment>
<dbReference type="Pfam" id="PF06386">
    <property type="entry name" value="GvpL_GvpF"/>
    <property type="match status" value="1"/>
</dbReference>
<evidence type="ECO:0000256" key="2">
    <source>
        <dbReference type="ARBA" id="ARBA00035108"/>
    </source>
</evidence>
<protein>
    <submittedName>
        <fullName evidence="5">GvpL/GvpF family gas vesicle protein</fullName>
    </submittedName>
</protein>
<dbReference type="RefSeq" id="WP_205358124.1">
    <property type="nucleotide sequence ID" value="NZ_JADKYB010000008.1"/>
</dbReference>
<evidence type="ECO:0000256" key="3">
    <source>
        <dbReference type="ARBA" id="ARBA00035643"/>
    </source>
</evidence>
<evidence type="ECO:0000313" key="5">
    <source>
        <dbReference type="EMBL" id="MBM9506271.1"/>
    </source>
</evidence>
<dbReference type="PANTHER" id="PTHR36852:SF1">
    <property type="entry name" value="PROTEIN GVPL 2"/>
    <property type="match status" value="1"/>
</dbReference>
<feature type="region of interest" description="Disordered" evidence="4">
    <location>
        <begin position="137"/>
        <end position="156"/>
    </location>
</feature>
<name>A0ABS2TSH0_9ACTN</name>
<reference evidence="5 6" key="1">
    <citation type="submission" date="2021-01" db="EMBL/GenBank/DDBJ databases">
        <title>Streptomyces acididurans sp. nov., isolated from a peat swamp forest soil.</title>
        <authorList>
            <person name="Chantavorakit T."/>
            <person name="Duangmal K."/>
        </authorList>
    </citation>
    <scope>NUCLEOTIDE SEQUENCE [LARGE SCALE GENOMIC DNA]</scope>
    <source>
        <strain evidence="5 6">KK5PA1</strain>
    </source>
</reference>
<organism evidence="5 6">
    <name type="scientific">Actinacidiphila acididurans</name>
    <dbReference type="NCBI Taxonomy" id="2784346"/>
    <lineage>
        <taxon>Bacteria</taxon>
        <taxon>Bacillati</taxon>
        <taxon>Actinomycetota</taxon>
        <taxon>Actinomycetes</taxon>
        <taxon>Kitasatosporales</taxon>
        <taxon>Streptomycetaceae</taxon>
        <taxon>Actinacidiphila</taxon>
    </lineage>
</organism>
<dbReference type="Proteomes" id="UP000749040">
    <property type="component" value="Unassembled WGS sequence"/>
</dbReference>